<feature type="domain" description="Carbohydrate kinase FGGY C-terminal" evidence="9">
    <location>
        <begin position="258"/>
        <end position="451"/>
    </location>
</feature>
<dbReference type="GO" id="GO:0008993">
    <property type="term" value="F:rhamnulokinase activity"/>
    <property type="evidence" value="ECO:0007669"/>
    <property type="project" value="InterPro"/>
</dbReference>
<dbReference type="InterPro" id="IPR013449">
    <property type="entry name" value="Rhamnulokinase"/>
</dbReference>
<evidence type="ECO:0000256" key="4">
    <source>
        <dbReference type="ARBA" id="ARBA00022777"/>
    </source>
</evidence>
<dbReference type="AlphaFoldDB" id="A0A5R9B7N9"/>
<keyword evidence="2" id="KW-0808">Transferase</keyword>
<dbReference type="SUPFAM" id="SSF53067">
    <property type="entry name" value="Actin-like ATPase domain"/>
    <property type="match status" value="2"/>
</dbReference>
<dbReference type="OrthoDB" id="9761504at2"/>
<protein>
    <submittedName>
        <fullName evidence="10">Rhamnulokinase</fullName>
    </submittedName>
</protein>
<dbReference type="Pfam" id="PF00370">
    <property type="entry name" value="FGGY_N"/>
    <property type="match status" value="1"/>
</dbReference>
<feature type="domain" description="Carbohydrate kinase FGGY N-terminal" evidence="8">
    <location>
        <begin position="101"/>
        <end position="249"/>
    </location>
</feature>
<evidence type="ECO:0000256" key="6">
    <source>
        <dbReference type="ARBA" id="ARBA00023157"/>
    </source>
</evidence>
<evidence type="ECO:0000256" key="3">
    <source>
        <dbReference type="ARBA" id="ARBA00022741"/>
    </source>
</evidence>
<evidence type="ECO:0000259" key="9">
    <source>
        <dbReference type="Pfam" id="PF02782"/>
    </source>
</evidence>
<keyword evidence="3" id="KW-0547">Nucleotide-binding</keyword>
<evidence type="ECO:0000256" key="5">
    <source>
        <dbReference type="ARBA" id="ARBA00022840"/>
    </source>
</evidence>
<dbReference type="Pfam" id="PF02782">
    <property type="entry name" value="FGGY_C"/>
    <property type="match status" value="1"/>
</dbReference>
<comment type="caution">
    <text evidence="10">The sequence shown here is derived from an EMBL/GenBank/DDBJ whole genome shotgun (WGS) entry which is preliminary data.</text>
</comment>
<dbReference type="Gene3D" id="3.30.420.40">
    <property type="match status" value="2"/>
</dbReference>
<dbReference type="GO" id="GO:0005524">
    <property type="term" value="F:ATP binding"/>
    <property type="evidence" value="ECO:0007669"/>
    <property type="project" value="UniProtKB-KW"/>
</dbReference>
<dbReference type="InterPro" id="IPR018484">
    <property type="entry name" value="FGGY_N"/>
</dbReference>
<dbReference type="EMBL" id="VAVZ01000046">
    <property type="protein sequence ID" value="TLP93367.1"/>
    <property type="molecule type" value="Genomic_DNA"/>
</dbReference>
<sequence>MSTTWHAAVDLGASSGRVMLGRVGPETLELKEAARFPNSVVHLPDGLHWDIVGLYEHAVNGLAAAVRETQADGGITSVGIDSWAVDYGLLKEPAVGPMSLLGTPRHYRDERTSRGVETTHQQVPFAELYRRNGLQFLPFNTLYQLAAEDLIGMADKLLLIPDLLGYWLTGEMLTEQTNASTTGLLDVHTKAWDTELMQTLGLPGELFAPVAAPGATLGETRPELDETLGASGLPVTLVGSHDTASAVVGTPLSTPNAAYISCGTWGLVGLELERPVVTEASREANFTNEGGVDGRTRFLTNVMGTWLLSETLTTWQRRTGEDQNLPQLLEAAAEVPADRVVVFDVQDPRFMPPGDMPERIAQLCRELGRPAPETTAEVVRSIVESIAQGFANALDNASRLADKTVDTVHMVGGGSLNALLCQATADRSGYPVIAGPVEATAIGNLLIQARTAGTISGTLEDIRGLIARTHHLTTYQPRS</sequence>
<dbReference type="PANTHER" id="PTHR10196">
    <property type="entry name" value="SUGAR KINASE"/>
    <property type="match status" value="1"/>
</dbReference>
<dbReference type="Proteomes" id="UP000310458">
    <property type="component" value="Unassembled WGS sequence"/>
</dbReference>
<keyword evidence="4 10" id="KW-0418">Kinase</keyword>
<dbReference type="GO" id="GO:0006071">
    <property type="term" value="P:glycerol metabolic process"/>
    <property type="evidence" value="ECO:0007669"/>
    <property type="project" value="TreeGrafter"/>
</dbReference>
<dbReference type="GO" id="GO:0004370">
    <property type="term" value="F:glycerol kinase activity"/>
    <property type="evidence" value="ECO:0007669"/>
    <property type="project" value="TreeGrafter"/>
</dbReference>
<evidence type="ECO:0000256" key="1">
    <source>
        <dbReference type="ARBA" id="ARBA00009156"/>
    </source>
</evidence>
<dbReference type="PANTHER" id="PTHR10196:SF93">
    <property type="entry name" value="L-RHAMNULOKINASE"/>
    <property type="match status" value="1"/>
</dbReference>
<accession>A0A5R9B7N9</accession>
<dbReference type="InterPro" id="IPR018485">
    <property type="entry name" value="FGGY_C"/>
</dbReference>
<keyword evidence="7" id="KW-0684">Rhamnose metabolism</keyword>
<organism evidence="10 11">
    <name type="scientific">Nesterenkonia salmonea</name>
    <dbReference type="NCBI Taxonomy" id="1804987"/>
    <lineage>
        <taxon>Bacteria</taxon>
        <taxon>Bacillati</taxon>
        <taxon>Actinomycetota</taxon>
        <taxon>Actinomycetes</taxon>
        <taxon>Micrococcales</taxon>
        <taxon>Micrococcaceae</taxon>
        <taxon>Nesterenkonia</taxon>
    </lineage>
</organism>
<evidence type="ECO:0000256" key="2">
    <source>
        <dbReference type="ARBA" id="ARBA00022679"/>
    </source>
</evidence>
<keyword evidence="6" id="KW-1015">Disulfide bond</keyword>
<dbReference type="GO" id="GO:0005829">
    <property type="term" value="C:cytosol"/>
    <property type="evidence" value="ECO:0007669"/>
    <property type="project" value="TreeGrafter"/>
</dbReference>
<evidence type="ECO:0000313" key="10">
    <source>
        <dbReference type="EMBL" id="TLP93367.1"/>
    </source>
</evidence>
<keyword evidence="11" id="KW-1185">Reference proteome</keyword>
<evidence type="ECO:0000256" key="7">
    <source>
        <dbReference type="ARBA" id="ARBA00023308"/>
    </source>
</evidence>
<evidence type="ECO:0000313" key="11">
    <source>
        <dbReference type="Proteomes" id="UP000310458"/>
    </source>
</evidence>
<evidence type="ECO:0000259" key="8">
    <source>
        <dbReference type="Pfam" id="PF00370"/>
    </source>
</evidence>
<dbReference type="RefSeq" id="WP_138254070.1">
    <property type="nucleotide sequence ID" value="NZ_VAVZ01000046.1"/>
</dbReference>
<proteinExistence type="inferred from homology"/>
<dbReference type="CDD" id="cd07771">
    <property type="entry name" value="ASKHA_NBD_FGGY_RhaB-like"/>
    <property type="match status" value="1"/>
</dbReference>
<gene>
    <name evidence="10" type="ORF">FEF26_13535</name>
</gene>
<keyword evidence="5" id="KW-0067">ATP-binding</keyword>
<dbReference type="InterPro" id="IPR043129">
    <property type="entry name" value="ATPase_NBD"/>
</dbReference>
<comment type="similarity">
    <text evidence="1">Belongs to the FGGY kinase family.</text>
</comment>
<name>A0A5R9B7N9_9MICC</name>
<reference evidence="10 11" key="1">
    <citation type="submission" date="2019-05" db="EMBL/GenBank/DDBJ databases">
        <title>Nesterenkonia sp. GY074 isolated from the Southern Atlantic Ocean.</title>
        <authorList>
            <person name="Zhang G."/>
        </authorList>
    </citation>
    <scope>NUCLEOTIDE SEQUENCE [LARGE SCALE GENOMIC DNA]</scope>
    <source>
        <strain evidence="10 11">GY074</strain>
    </source>
</reference>
<dbReference type="GO" id="GO:0019301">
    <property type="term" value="P:rhamnose catabolic process"/>
    <property type="evidence" value="ECO:0007669"/>
    <property type="project" value="InterPro"/>
</dbReference>